<proteinExistence type="predicted"/>
<dbReference type="Ensembl" id="ENSPLOT00000016807.1">
    <property type="protein sequence ID" value="ENSPLOP00000015168.1"/>
    <property type="gene ID" value="ENSPLOG00000011090.1"/>
</dbReference>
<dbReference type="Gene3D" id="3.30.70.330">
    <property type="match status" value="1"/>
</dbReference>
<dbReference type="InterPro" id="IPR035979">
    <property type="entry name" value="RBD_domain_sf"/>
</dbReference>
<evidence type="ECO:0000256" key="3">
    <source>
        <dbReference type="SAM" id="MobiDB-lite"/>
    </source>
</evidence>
<reference evidence="5" key="1">
    <citation type="journal article" date="2019" name="bioRxiv">
        <title>Long live the king: chromosome-level assembly of the lion (Panthera leo) using linked-read, Hi-C, and long read data.</title>
        <authorList>
            <person name="Armstrong E.E."/>
            <person name="Taylor R.W."/>
            <person name="Miller D.E."/>
            <person name="Kaelin C."/>
            <person name="Barsh G."/>
            <person name="Hadly E.A."/>
            <person name="Petrov D."/>
        </authorList>
    </citation>
    <scope>NUCLEOTIDE SEQUENCE [LARGE SCALE GENOMIC DNA]</scope>
</reference>
<dbReference type="SUPFAM" id="SSF54928">
    <property type="entry name" value="RNA-binding domain, RBD"/>
    <property type="match status" value="1"/>
</dbReference>
<dbReference type="PANTHER" id="PTHR48034">
    <property type="entry name" value="TRANSFORMER-2 SEX-DETERMINING PROTEIN-RELATED"/>
    <property type="match status" value="1"/>
</dbReference>
<evidence type="ECO:0000256" key="1">
    <source>
        <dbReference type="ARBA" id="ARBA00022884"/>
    </source>
</evidence>
<dbReference type="AlphaFoldDB" id="A0A8C8XCK5"/>
<dbReference type="InterPro" id="IPR000504">
    <property type="entry name" value="RRM_dom"/>
</dbReference>
<dbReference type="PROSITE" id="PS50102">
    <property type="entry name" value="RRM"/>
    <property type="match status" value="1"/>
</dbReference>
<keyword evidence="1 2" id="KW-0694">RNA-binding</keyword>
<protein>
    <recommendedName>
        <fullName evidence="4">RRM domain-containing protein</fullName>
    </recommendedName>
</protein>
<dbReference type="OMA" id="DAMGAMN"/>
<sequence>MSSEQGTLFVGGLNFNSDEQTLEDHFSRFGPISEGVIVKGREIQRFWGFGFTTFTSPKHASDAMGAMNGESLDGHQICVDHLGKLARGTGGGAFGAHGRGRSYSRGGRDQSYGSGRYDSSLEDMDMDGLLGGSVGWASDFGSGHDLAVREFEPRVGLWADGSEPGACFRFSVSLSLCPSPVHALSLSVSKINKTLKKK</sequence>
<evidence type="ECO:0000256" key="2">
    <source>
        <dbReference type="PROSITE-ProRule" id="PRU00176"/>
    </source>
</evidence>
<accession>A0A8C8XCK5</accession>
<feature type="region of interest" description="Disordered" evidence="3">
    <location>
        <begin position="96"/>
        <end position="117"/>
    </location>
</feature>
<dbReference type="InterPro" id="IPR050441">
    <property type="entry name" value="RBM"/>
</dbReference>
<feature type="domain" description="RRM" evidence="4">
    <location>
        <begin position="6"/>
        <end position="84"/>
    </location>
</feature>
<organism evidence="5 6">
    <name type="scientific">Panthera leo</name>
    <name type="common">Lion</name>
    <dbReference type="NCBI Taxonomy" id="9689"/>
    <lineage>
        <taxon>Eukaryota</taxon>
        <taxon>Metazoa</taxon>
        <taxon>Chordata</taxon>
        <taxon>Craniata</taxon>
        <taxon>Vertebrata</taxon>
        <taxon>Euteleostomi</taxon>
        <taxon>Mammalia</taxon>
        <taxon>Eutheria</taxon>
        <taxon>Laurasiatheria</taxon>
        <taxon>Carnivora</taxon>
        <taxon>Feliformia</taxon>
        <taxon>Felidae</taxon>
        <taxon>Pantherinae</taxon>
        <taxon>Panthera</taxon>
    </lineage>
</organism>
<evidence type="ECO:0000259" key="4">
    <source>
        <dbReference type="PROSITE" id="PS50102"/>
    </source>
</evidence>
<dbReference type="InterPro" id="IPR012677">
    <property type="entry name" value="Nucleotide-bd_a/b_plait_sf"/>
</dbReference>
<dbReference type="Pfam" id="PF00076">
    <property type="entry name" value="RRM_1"/>
    <property type="match status" value="1"/>
</dbReference>
<dbReference type="GO" id="GO:0003723">
    <property type="term" value="F:RNA binding"/>
    <property type="evidence" value="ECO:0007669"/>
    <property type="project" value="UniProtKB-UniRule"/>
</dbReference>
<dbReference type="GeneTree" id="ENSGT00940000153524"/>
<feature type="compositionally biased region" description="Low complexity" evidence="3">
    <location>
        <begin position="101"/>
        <end position="117"/>
    </location>
</feature>
<dbReference type="Proteomes" id="UP000694399">
    <property type="component" value="Chromosome B2"/>
</dbReference>
<evidence type="ECO:0000313" key="6">
    <source>
        <dbReference type="Proteomes" id="UP000694399"/>
    </source>
</evidence>
<name>A0A8C8XCK5_PANLE</name>
<dbReference type="SMART" id="SM00360">
    <property type="entry name" value="RRM"/>
    <property type="match status" value="1"/>
</dbReference>
<evidence type="ECO:0000313" key="5">
    <source>
        <dbReference type="Ensembl" id="ENSPLOP00000015168.1"/>
    </source>
</evidence>
<keyword evidence="6" id="KW-1185">Reference proteome</keyword>
<reference evidence="5" key="2">
    <citation type="submission" date="2025-08" db="UniProtKB">
        <authorList>
            <consortium name="Ensembl"/>
        </authorList>
    </citation>
    <scope>IDENTIFICATION</scope>
</reference>
<reference evidence="5" key="3">
    <citation type="submission" date="2025-09" db="UniProtKB">
        <authorList>
            <consortium name="Ensembl"/>
        </authorList>
    </citation>
    <scope>IDENTIFICATION</scope>
</reference>